<dbReference type="PATRIC" id="fig|1069083.5.peg.532"/>
<name>N6VZ02_9EURY</name>
<protein>
    <submittedName>
        <fullName evidence="1">Roadblock/LC7 family protein</fullName>
    </submittedName>
</protein>
<comment type="caution">
    <text evidence="1">The sequence shown here is derived from an EMBL/GenBank/DDBJ whole genome shotgun (WGS) entry which is preliminary data.</text>
</comment>
<organism evidence="1 2">
    <name type="scientific">Methanocaldococcus villosus KIN24-T80</name>
    <dbReference type="NCBI Taxonomy" id="1069083"/>
    <lineage>
        <taxon>Archaea</taxon>
        <taxon>Methanobacteriati</taxon>
        <taxon>Methanobacteriota</taxon>
        <taxon>Methanomada group</taxon>
        <taxon>Methanococci</taxon>
        <taxon>Methanococcales</taxon>
        <taxon>Methanocaldococcaceae</taxon>
        <taxon>Methanocaldococcus</taxon>
    </lineage>
</organism>
<dbReference type="AlphaFoldDB" id="N6VZ02"/>
<accession>N6VZ02</accession>
<gene>
    <name evidence="1" type="ORF">J422_02714</name>
</gene>
<dbReference type="OrthoDB" id="60411at2157"/>
<dbReference type="STRING" id="1069083.GCA_000371805_00095"/>
<dbReference type="EMBL" id="APMM01000017">
    <property type="protein sequence ID" value="ENN96357.1"/>
    <property type="molecule type" value="Genomic_DNA"/>
</dbReference>
<evidence type="ECO:0000313" key="1">
    <source>
        <dbReference type="EMBL" id="ENN96357.1"/>
    </source>
</evidence>
<reference evidence="1 2" key="1">
    <citation type="journal article" date="2013" name="Genome Announc.">
        <title>Draft Genome Sequence of a Highly Flagellated, Fast-Swimming Archaeon, Methanocaldococcus villosus Strain KIN24-T80 (DSM 22612).</title>
        <authorList>
            <person name="Thennarasu S."/>
            <person name="Polireddy D."/>
            <person name="Antony A."/>
            <person name="Yada M.R."/>
            <person name="Algarawi S."/>
            <person name="Sivakumar N."/>
        </authorList>
    </citation>
    <scope>NUCLEOTIDE SEQUENCE [LARGE SCALE GENOMIC DNA]</scope>
    <source>
        <strain evidence="1 2">KIN24-T80</strain>
    </source>
</reference>
<evidence type="ECO:0000313" key="2">
    <source>
        <dbReference type="Proteomes" id="UP000053695"/>
    </source>
</evidence>
<dbReference type="RefSeq" id="WP_004590594.1">
    <property type="nucleotide sequence ID" value="NZ_APMM01000017.1"/>
</dbReference>
<keyword evidence="2" id="KW-1185">Reference proteome</keyword>
<dbReference type="Proteomes" id="UP000053695">
    <property type="component" value="Unassembled WGS sequence"/>
</dbReference>
<sequence length="186" mass="21586">MLSTIVFLLSFCIGTVLGIYVKIKREKNIEKNHKELENKVIENLKELKKYVAPLDDREYSKEYDLVEIALDYGLEDIVVVNDEGLVIASTLKDGEMLGASGLDIYERIKKYHDDTKKVIIYKDNLYTYIYRGKLNNERIYIIIDSKTQIDKFNEIEILGKIAKILRKQYMAPLENIESISGEIIKV</sequence>
<proteinExistence type="predicted"/>